<dbReference type="PANTHER" id="PTHR11089:SF30">
    <property type="entry name" value="GUANINE NUCLEOTIDE-BINDING PROTEIN-LIKE 3 HOMOLOG"/>
    <property type="match status" value="1"/>
</dbReference>
<proteinExistence type="predicted"/>
<dbReference type="InterPro" id="IPR027417">
    <property type="entry name" value="P-loop_NTPase"/>
</dbReference>
<evidence type="ECO:0000256" key="5">
    <source>
        <dbReference type="SAM" id="MobiDB-lite"/>
    </source>
</evidence>
<dbReference type="Gene3D" id="3.40.50.300">
    <property type="entry name" value="P-loop containing nucleotide triphosphate hydrolases"/>
    <property type="match status" value="1"/>
</dbReference>
<evidence type="ECO:0000256" key="1">
    <source>
        <dbReference type="ARBA" id="ARBA00004604"/>
    </source>
</evidence>
<dbReference type="Gene3D" id="1.10.1580.10">
    <property type="match status" value="1"/>
</dbReference>
<organism evidence="7 8">
    <name type="scientific">Leishmania tarentolae</name>
    <name type="common">Sauroleishmania tarentolae</name>
    <dbReference type="NCBI Taxonomy" id="5689"/>
    <lineage>
        <taxon>Eukaryota</taxon>
        <taxon>Discoba</taxon>
        <taxon>Euglenozoa</taxon>
        <taxon>Kinetoplastea</taxon>
        <taxon>Metakinetoplastina</taxon>
        <taxon>Trypanosomatida</taxon>
        <taxon>Trypanosomatidae</taxon>
        <taxon>Leishmaniinae</taxon>
        <taxon>Leishmania</taxon>
        <taxon>lizard Leishmania</taxon>
    </lineage>
</organism>
<evidence type="ECO:0000313" key="7">
    <source>
        <dbReference type="EMBL" id="GET91995.1"/>
    </source>
</evidence>
<evidence type="ECO:0000313" key="8">
    <source>
        <dbReference type="Proteomes" id="UP000419144"/>
    </source>
</evidence>
<sequence length="634" mass="70488">MRAYTGSVLLPGIPFNSFLQWSTASPSLSSRYWRVRGFSSAPRHRVYPLPQTSFILSLDTTVPPGAHRMGSHSKKSGKGGGGAHARQARQRQQGQAKVLKKDLGVPDLKDVAQRLTRTVQRRTHSVLSIPHMHGAEETGGSHRSNSGVGGGGLRLTNVMRGGGAFGKHGVCSPLRGTALQPVSQGADTAGGTELTLADRRREMLTLALRTSEKVHDYEAPMQLFHQNGASEAYAEEDDVRVEDMTRRGQDRSLQRFFKEFHRVVENCDVLLQVLDARDPLGCRLTQLEKNIRSTYGEERKKIVVVLNKVDLLPSKEVLDAWINFFEQQEQLMCIPFAANAKGSMGQTYVTNMFRRLRSLARSNETGERKAIVVGVIGYPNVGKSSIINALKRKHVVGVGNMPGFTTGNTEVELRSDIRVMDCPGVVTPGEDNGDVVLRNAIRVSELVNPFLPVQRLLQRCTAVQQADDHENTDVAAHQALRNNGLHPLALFYGISQFRENDVMDFIEQVGMRRGRLTHGGQVDEESTARMILTDWNDGRIPYYTYPPAVDELFLRSDDAYRAVHSSVDLDGGAEESRTQAELVLAKARGVTLDGLPTFHLQMDRIEQQQHTKKRWKQTDGPYDDPYVDDGDEML</sequence>
<feature type="region of interest" description="Disordered" evidence="5">
    <location>
        <begin position="64"/>
        <end position="98"/>
    </location>
</feature>
<evidence type="ECO:0000259" key="6">
    <source>
        <dbReference type="PROSITE" id="PS51721"/>
    </source>
</evidence>
<dbReference type="Pfam" id="PF01926">
    <property type="entry name" value="MMR_HSR1"/>
    <property type="match status" value="1"/>
</dbReference>
<dbReference type="EMBL" id="BLBS01000052">
    <property type="protein sequence ID" value="GET91995.1"/>
    <property type="molecule type" value="Genomic_DNA"/>
</dbReference>
<feature type="compositionally biased region" description="Acidic residues" evidence="5">
    <location>
        <begin position="621"/>
        <end position="634"/>
    </location>
</feature>
<feature type="domain" description="CP-type G" evidence="6">
    <location>
        <begin position="257"/>
        <end position="428"/>
    </location>
</feature>
<dbReference type="InterPro" id="IPR030378">
    <property type="entry name" value="G_CP_dom"/>
</dbReference>
<reference evidence="7" key="1">
    <citation type="submission" date="2019-11" db="EMBL/GenBank/DDBJ databases">
        <title>Leishmania tarentolae CDS.</title>
        <authorList>
            <person name="Goto Y."/>
            <person name="Yamagishi J."/>
        </authorList>
    </citation>
    <scope>NUCLEOTIDE SEQUENCE [LARGE SCALE GENOMIC DNA]</scope>
    <source>
        <strain evidence="7">Parrot Tar II</strain>
    </source>
</reference>
<dbReference type="PRINTS" id="PR00326">
    <property type="entry name" value="GTP1OBG"/>
</dbReference>
<keyword evidence="4" id="KW-0539">Nucleus</keyword>
<dbReference type="InterPro" id="IPR006073">
    <property type="entry name" value="GTP-bd"/>
</dbReference>
<keyword evidence="2" id="KW-0547">Nucleotide-binding</keyword>
<dbReference type="PROSITE" id="PS51721">
    <property type="entry name" value="G_CP"/>
    <property type="match status" value="1"/>
</dbReference>
<keyword evidence="8" id="KW-1185">Reference proteome</keyword>
<feature type="region of interest" description="Disordered" evidence="5">
    <location>
        <begin position="609"/>
        <end position="634"/>
    </location>
</feature>
<comment type="caution">
    <text evidence="7">The sequence shown here is derived from an EMBL/GenBank/DDBJ whole genome shotgun (WGS) entry which is preliminary data.</text>
</comment>
<dbReference type="OrthoDB" id="10266128at2759"/>
<evidence type="ECO:0000256" key="3">
    <source>
        <dbReference type="ARBA" id="ARBA00023134"/>
    </source>
</evidence>
<accession>A0A640KSA8</accession>
<dbReference type="PANTHER" id="PTHR11089">
    <property type="entry name" value="GTP-BINDING PROTEIN-RELATED"/>
    <property type="match status" value="1"/>
</dbReference>
<comment type="subcellular location">
    <subcellularLocation>
        <location evidence="1">Nucleus</location>
        <location evidence="1">Nucleolus</location>
    </subcellularLocation>
</comment>
<gene>
    <name evidence="7" type="ORF">LtaPh_3326200</name>
</gene>
<dbReference type="GO" id="GO:0005525">
    <property type="term" value="F:GTP binding"/>
    <property type="evidence" value="ECO:0007669"/>
    <property type="project" value="UniProtKB-KW"/>
</dbReference>
<dbReference type="InterPro" id="IPR050755">
    <property type="entry name" value="TRAFAC_YlqF/YawG_RiboMat"/>
</dbReference>
<dbReference type="FunFam" id="1.10.1580.10:FF:000015">
    <property type="entry name" value="Ras-like small GTPase, putative"/>
    <property type="match status" value="1"/>
</dbReference>
<dbReference type="VEuPathDB" id="TriTrypDB:LtaPh_3326200"/>
<evidence type="ECO:0000256" key="4">
    <source>
        <dbReference type="ARBA" id="ARBA00023242"/>
    </source>
</evidence>
<dbReference type="InterPro" id="IPR023179">
    <property type="entry name" value="GTP-bd_ortho_bundle_sf"/>
</dbReference>
<name>A0A640KSA8_LEITA</name>
<protein>
    <submittedName>
        <fullName evidence="7">GTPase protein, putative</fullName>
    </submittedName>
</protein>
<dbReference type="GO" id="GO:0005730">
    <property type="term" value="C:nucleolus"/>
    <property type="evidence" value="ECO:0007669"/>
    <property type="project" value="UniProtKB-SubCell"/>
</dbReference>
<dbReference type="AlphaFoldDB" id="A0A640KSA8"/>
<evidence type="ECO:0000256" key="2">
    <source>
        <dbReference type="ARBA" id="ARBA00022741"/>
    </source>
</evidence>
<dbReference type="Proteomes" id="UP000419144">
    <property type="component" value="Unassembled WGS sequence"/>
</dbReference>
<dbReference type="SUPFAM" id="SSF52540">
    <property type="entry name" value="P-loop containing nucleoside triphosphate hydrolases"/>
    <property type="match status" value="1"/>
</dbReference>
<dbReference type="FunFam" id="3.40.50.300:FF:000559">
    <property type="entry name" value="Nuclear/nucleolar GTPase 2"/>
    <property type="match status" value="1"/>
</dbReference>
<keyword evidence="3" id="KW-0342">GTP-binding</keyword>